<dbReference type="GO" id="GO:0008703">
    <property type="term" value="F:5-amino-6-(5-phosphoribosylamino)uracil reductase activity"/>
    <property type="evidence" value="ECO:0007669"/>
    <property type="project" value="UniProtKB-EC"/>
</dbReference>
<keyword evidence="8 14" id="KW-0862">Zinc</keyword>
<comment type="catalytic activity">
    <reaction evidence="13 14">
        <text>2,5-diamino-6-hydroxy-4-(5-phosphoribosylamino)-pyrimidine + H2O + H(+) = 5-amino-6-(5-phospho-D-ribosylamino)uracil + NH4(+)</text>
        <dbReference type="Rhea" id="RHEA:21868"/>
        <dbReference type="ChEBI" id="CHEBI:15377"/>
        <dbReference type="ChEBI" id="CHEBI:15378"/>
        <dbReference type="ChEBI" id="CHEBI:28938"/>
        <dbReference type="ChEBI" id="CHEBI:58453"/>
        <dbReference type="ChEBI" id="CHEBI:58614"/>
        <dbReference type="EC" id="3.5.4.26"/>
    </reaction>
</comment>
<feature type="active site" description="Proton donor" evidence="15">
    <location>
        <position position="45"/>
    </location>
</feature>
<dbReference type="InterPro" id="IPR016193">
    <property type="entry name" value="Cytidine_deaminase-like"/>
</dbReference>
<dbReference type="PANTHER" id="PTHR38011">
    <property type="entry name" value="DIHYDROFOLATE REDUCTASE FAMILY PROTEIN (AFU_ORTHOLOGUE AFUA_8G06820)"/>
    <property type="match status" value="1"/>
</dbReference>
<dbReference type="UniPathway" id="UPA00275">
    <property type="reaction ID" value="UER00401"/>
</dbReference>
<feature type="binding site" evidence="16">
    <location>
        <position position="202"/>
    </location>
    <ligand>
        <name>substrate</name>
    </ligand>
</feature>
<comment type="similarity">
    <text evidence="5 14">In the C-terminal section; belongs to the HTP reductase family.</text>
</comment>
<dbReference type="InterPro" id="IPR016192">
    <property type="entry name" value="APOBEC/CMP_deaminase_Zn-bd"/>
</dbReference>
<evidence type="ECO:0000256" key="17">
    <source>
        <dbReference type="PIRSR" id="PIRSR006769-3"/>
    </source>
</evidence>
<dbReference type="PROSITE" id="PS00903">
    <property type="entry name" value="CYT_DCMP_DEAMINASES_1"/>
    <property type="match status" value="1"/>
</dbReference>
<feature type="binding site" evidence="17">
    <location>
        <position position="80"/>
    </location>
    <ligand>
        <name>Zn(2+)</name>
        <dbReference type="ChEBI" id="CHEBI:29105"/>
        <note>catalytic</note>
    </ligand>
</feature>
<dbReference type="InterPro" id="IPR002125">
    <property type="entry name" value="CMP_dCMP_dom"/>
</dbReference>
<comment type="similarity">
    <text evidence="4 14">In the N-terminal section; belongs to the cytidine and deoxycytidylate deaminase family.</text>
</comment>
<comment type="cofactor">
    <cofactor evidence="14 17">
        <name>Zn(2+)</name>
        <dbReference type="ChEBI" id="CHEBI:29105"/>
    </cofactor>
    <text evidence="14 17">Binds 1 zinc ion.</text>
</comment>
<keyword evidence="9 14" id="KW-0521">NADP</keyword>
<dbReference type="CDD" id="cd01284">
    <property type="entry name" value="Riboflavin_deaminase-reductase"/>
    <property type="match status" value="1"/>
</dbReference>
<feature type="binding site" evidence="16">
    <location>
        <position position="262"/>
    </location>
    <ligand>
        <name>substrate</name>
    </ligand>
</feature>
<feature type="binding site" evidence="16">
    <location>
        <position position="195"/>
    </location>
    <ligand>
        <name>NADP(+)</name>
        <dbReference type="ChEBI" id="CHEBI:58349"/>
    </ligand>
</feature>
<feature type="binding site" evidence="17">
    <location>
        <position position="71"/>
    </location>
    <ligand>
        <name>Zn(2+)</name>
        <dbReference type="ChEBI" id="CHEBI:29105"/>
        <note>catalytic</note>
    </ligand>
</feature>
<reference evidence="19 20" key="1">
    <citation type="submission" date="2019-07" db="EMBL/GenBank/DDBJ databases">
        <title>Diversity of Bacteria from Kongsfjorden, Arctic.</title>
        <authorList>
            <person name="Yu Y."/>
        </authorList>
    </citation>
    <scope>NUCLEOTIDE SEQUENCE [LARGE SCALE GENOMIC DNA]</scope>
    <source>
        <strain evidence="19 20">SM1928</strain>
    </source>
</reference>
<dbReference type="EC" id="3.5.4.26" evidence="14"/>
<evidence type="ECO:0000256" key="15">
    <source>
        <dbReference type="PIRSR" id="PIRSR006769-1"/>
    </source>
</evidence>
<dbReference type="GO" id="GO:0009231">
    <property type="term" value="P:riboflavin biosynthetic process"/>
    <property type="evidence" value="ECO:0007669"/>
    <property type="project" value="UniProtKB-UniPathway"/>
</dbReference>
<dbReference type="Gene3D" id="3.40.140.10">
    <property type="entry name" value="Cytidine Deaminase, domain 2"/>
    <property type="match status" value="1"/>
</dbReference>
<evidence type="ECO:0000256" key="11">
    <source>
        <dbReference type="ARBA" id="ARBA00023268"/>
    </source>
</evidence>
<feature type="binding site" evidence="16">
    <location>
        <position position="165"/>
    </location>
    <ligand>
        <name>NADP(+)</name>
        <dbReference type="ChEBI" id="CHEBI:58349"/>
    </ligand>
</feature>
<keyword evidence="11" id="KW-0511">Multifunctional enzyme</keyword>
<feature type="binding site" evidence="16">
    <location>
        <position position="179"/>
    </location>
    <ligand>
        <name>substrate</name>
    </ligand>
</feature>
<dbReference type="AlphaFoldDB" id="A0A558GSU5"/>
<evidence type="ECO:0000256" key="14">
    <source>
        <dbReference type="PIRNR" id="PIRNR006769"/>
    </source>
</evidence>
<feature type="binding site" evidence="16">
    <location>
        <position position="149"/>
    </location>
    <ligand>
        <name>NADP(+)</name>
        <dbReference type="ChEBI" id="CHEBI:58349"/>
    </ligand>
</feature>
<dbReference type="SUPFAM" id="SSF53927">
    <property type="entry name" value="Cytidine deaminase-like"/>
    <property type="match status" value="1"/>
</dbReference>
<feature type="binding site" evidence="16">
    <location>
        <position position="191"/>
    </location>
    <ligand>
        <name>NADP(+)</name>
        <dbReference type="ChEBI" id="CHEBI:58349"/>
    </ligand>
</feature>
<evidence type="ECO:0000256" key="1">
    <source>
        <dbReference type="ARBA" id="ARBA00002151"/>
    </source>
</evidence>
<gene>
    <name evidence="19" type="primary">ribD</name>
    <name evidence="19" type="ORF">FQP90_17765</name>
</gene>
<dbReference type="PROSITE" id="PS51747">
    <property type="entry name" value="CYT_DCMP_DEAMINASES_2"/>
    <property type="match status" value="1"/>
</dbReference>
<evidence type="ECO:0000256" key="8">
    <source>
        <dbReference type="ARBA" id="ARBA00022833"/>
    </source>
</evidence>
<keyword evidence="14 19" id="KW-0378">Hydrolase</keyword>
<dbReference type="Pfam" id="PF00383">
    <property type="entry name" value="dCMP_cyt_deam_1"/>
    <property type="match status" value="1"/>
</dbReference>
<dbReference type="EMBL" id="VNFK01000016">
    <property type="protein sequence ID" value="TVU59948.1"/>
    <property type="molecule type" value="Genomic_DNA"/>
</dbReference>
<feature type="binding site" evidence="17">
    <location>
        <position position="43"/>
    </location>
    <ligand>
        <name>Zn(2+)</name>
        <dbReference type="ChEBI" id="CHEBI:29105"/>
        <note>catalytic</note>
    </ligand>
</feature>
<dbReference type="PIRSF" id="PIRSF006769">
    <property type="entry name" value="RibD"/>
    <property type="match status" value="1"/>
</dbReference>
<dbReference type="InterPro" id="IPR002734">
    <property type="entry name" value="RibDG_C"/>
</dbReference>
<evidence type="ECO:0000256" key="6">
    <source>
        <dbReference type="ARBA" id="ARBA00022619"/>
    </source>
</evidence>
<dbReference type="PANTHER" id="PTHR38011:SF7">
    <property type="entry name" value="2,5-DIAMINO-6-RIBOSYLAMINO-4(3H)-PYRIMIDINONE 5'-PHOSPHATE REDUCTASE"/>
    <property type="match status" value="1"/>
</dbReference>
<evidence type="ECO:0000256" key="4">
    <source>
        <dbReference type="ARBA" id="ARBA00005259"/>
    </source>
</evidence>
<keyword evidence="7 14" id="KW-0479">Metal-binding</keyword>
<dbReference type="SUPFAM" id="SSF53597">
    <property type="entry name" value="Dihydrofolate reductase-like"/>
    <property type="match status" value="1"/>
</dbReference>
<feature type="binding site" evidence="16">
    <location>
        <position position="199"/>
    </location>
    <ligand>
        <name>NADP(+)</name>
        <dbReference type="ChEBI" id="CHEBI:58349"/>
    </ligand>
</feature>
<dbReference type="Gene3D" id="3.40.430.10">
    <property type="entry name" value="Dihydrofolate Reductase, subunit A"/>
    <property type="match status" value="2"/>
</dbReference>
<dbReference type="RefSeq" id="WP_144652465.1">
    <property type="nucleotide sequence ID" value="NZ_VNFK01000016.1"/>
</dbReference>
<evidence type="ECO:0000256" key="12">
    <source>
        <dbReference type="ARBA" id="ARBA00049861"/>
    </source>
</evidence>
<evidence type="ECO:0000313" key="19">
    <source>
        <dbReference type="EMBL" id="TVU59948.1"/>
    </source>
</evidence>
<name>A0A558GSU5_PAENT</name>
<evidence type="ECO:0000256" key="2">
    <source>
        <dbReference type="ARBA" id="ARBA00004882"/>
    </source>
</evidence>
<comment type="function">
    <text evidence="1 14">Converts 2,5-diamino-6-(ribosylamino)-4(3h)-pyrimidinone 5'-phosphate into 5-amino-6-(ribosylamino)-2,4(1h,3h)-pyrimidinedione 5'-phosphate.</text>
</comment>
<evidence type="ECO:0000256" key="16">
    <source>
        <dbReference type="PIRSR" id="PIRSR006769-2"/>
    </source>
</evidence>
<comment type="pathway">
    <text evidence="2 14">Cofactor biosynthesis; riboflavin biosynthesis; 5-amino-6-(D-ribitylamino)uracil from GTP: step 2/4.</text>
</comment>
<dbReference type="GO" id="GO:0008270">
    <property type="term" value="F:zinc ion binding"/>
    <property type="evidence" value="ECO:0007669"/>
    <property type="project" value="InterPro"/>
</dbReference>
<evidence type="ECO:0000256" key="7">
    <source>
        <dbReference type="ARBA" id="ARBA00022723"/>
    </source>
</evidence>
<dbReference type="InterPro" id="IPR050765">
    <property type="entry name" value="Riboflavin_Biosynth_HTPR"/>
</dbReference>
<protein>
    <recommendedName>
        <fullName evidence="14">Riboflavin biosynthesis protein RibD</fullName>
    </recommendedName>
    <domain>
        <recommendedName>
            <fullName evidence="14">Diaminohydroxyphosphoribosylaminopyrimidine deaminase</fullName>
            <shortName evidence="14">DRAP deaminase</shortName>
            <ecNumber evidence="14">3.5.4.26</ecNumber>
        </recommendedName>
        <alternativeName>
            <fullName evidence="14">Riboflavin-specific deaminase</fullName>
        </alternativeName>
    </domain>
    <domain>
        <recommendedName>
            <fullName evidence="14">5-amino-6-(5-phosphoribosylamino)uracil reductase</fullName>
            <ecNumber evidence="14">1.1.1.193</ecNumber>
        </recommendedName>
        <alternativeName>
            <fullName evidence="14">HTP reductase</fullName>
        </alternativeName>
    </domain>
</protein>
<feature type="binding site" evidence="16">
    <location>
        <position position="163"/>
    </location>
    <ligand>
        <name>substrate</name>
    </ligand>
</feature>
<dbReference type="InterPro" id="IPR004794">
    <property type="entry name" value="Eubact_RibD"/>
</dbReference>
<keyword evidence="10 14" id="KW-0560">Oxidoreductase</keyword>
<evidence type="ECO:0000256" key="3">
    <source>
        <dbReference type="ARBA" id="ARBA00004910"/>
    </source>
</evidence>
<proteinExistence type="inferred from homology"/>
<feature type="domain" description="CMP/dCMP-type deaminase" evidence="18">
    <location>
        <begin position="1"/>
        <end position="110"/>
    </location>
</feature>
<organism evidence="19 20">
    <name type="scientific">Paenarthrobacter nitroguajacolicus</name>
    <name type="common">Arthrobacter nitroguajacolicus</name>
    <dbReference type="NCBI Taxonomy" id="211146"/>
    <lineage>
        <taxon>Bacteria</taxon>
        <taxon>Bacillati</taxon>
        <taxon>Actinomycetota</taxon>
        <taxon>Actinomycetes</taxon>
        <taxon>Micrococcales</taxon>
        <taxon>Micrococcaceae</taxon>
        <taxon>Paenarthrobacter</taxon>
    </lineage>
</organism>
<dbReference type="InterPro" id="IPR024072">
    <property type="entry name" value="DHFR-like_dom_sf"/>
</dbReference>
<evidence type="ECO:0000256" key="9">
    <source>
        <dbReference type="ARBA" id="ARBA00022857"/>
    </source>
</evidence>
<comment type="catalytic activity">
    <reaction evidence="12 14">
        <text>5-amino-6-(5-phospho-D-ribitylamino)uracil + NADP(+) = 5-amino-6-(5-phospho-D-ribosylamino)uracil + NADPH + H(+)</text>
        <dbReference type="Rhea" id="RHEA:17845"/>
        <dbReference type="ChEBI" id="CHEBI:15378"/>
        <dbReference type="ChEBI" id="CHEBI:57783"/>
        <dbReference type="ChEBI" id="CHEBI:58349"/>
        <dbReference type="ChEBI" id="CHEBI:58421"/>
        <dbReference type="ChEBI" id="CHEBI:58453"/>
        <dbReference type="EC" id="1.1.1.193"/>
    </reaction>
</comment>
<dbReference type="EC" id="1.1.1.193" evidence="14"/>
<comment type="caution">
    <text evidence="19">The sequence shown here is derived from an EMBL/GenBank/DDBJ whole genome shotgun (WGS) entry which is preliminary data.</text>
</comment>
<dbReference type="Proteomes" id="UP000316500">
    <property type="component" value="Unassembled WGS sequence"/>
</dbReference>
<evidence type="ECO:0000313" key="20">
    <source>
        <dbReference type="Proteomes" id="UP000316500"/>
    </source>
</evidence>
<dbReference type="OrthoDB" id="9800865at2"/>
<dbReference type="NCBIfam" id="TIGR00326">
    <property type="entry name" value="eubact_ribD"/>
    <property type="match status" value="1"/>
</dbReference>
<comment type="pathway">
    <text evidence="3 14">Cofactor biosynthesis; riboflavin biosynthesis; 5-amino-6-(D-ribitylamino)uracil from GTP: step 3/4.</text>
</comment>
<dbReference type="Pfam" id="PF01872">
    <property type="entry name" value="RibD_C"/>
    <property type="match status" value="1"/>
</dbReference>
<evidence type="ECO:0000256" key="10">
    <source>
        <dbReference type="ARBA" id="ARBA00023002"/>
    </source>
</evidence>
<keyword evidence="6 14" id="KW-0686">Riboflavin biosynthesis</keyword>
<evidence type="ECO:0000256" key="5">
    <source>
        <dbReference type="ARBA" id="ARBA00007417"/>
    </source>
</evidence>
<dbReference type="GO" id="GO:0008835">
    <property type="term" value="F:diaminohydroxyphosphoribosylaminopyrimidine deaminase activity"/>
    <property type="evidence" value="ECO:0007669"/>
    <property type="project" value="UniProtKB-EC"/>
</dbReference>
<accession>A0A558GSU5</accession>
<evidence type="ECO:0000256" key="13">
    <source>
        <dbReference type="ARBA" id="ARBA00049886"/>
    </source>
</evidence>
<evidence type="ECO:0000259" key="18">
    <source>
        <dbReference type="PROSITE" id="PS51747"/>
    </source>
</evidence>
<sequence>MDAALAAALAGPRGANPLVGAVILSPEGERLATGYHRGAGTAHAEADAILEARRQGIDTSGTTMVVTLEPCNHVGRTGPCAQAIIEAGIAKVIYAVDDPHDPAAGGARTLREAGVEVRSGLALAESLDLNREWFDAVASKRPFVTLHIAQTLDSRIAAADGSSQWISSPESLADNHGLRRLIDAILVGTGTVLIDDPRLTARTPDGELSERQPLRAVMGLRDVPEDAAVRAADGRFVHLPTRDPVEALSRLFDEGVRHVMVEGGSSILSTFLAAELVDELIIYLAPTLLGSGTPALNDLGITTLADAQHWSWDEAGGGAVQTLGNDLRLHLRSTRTAASTTKNSIPRREAAEYVTGGH</sequence>